<dbReference type="SUPFAM" id="SSF48208">
    <property type="entry name" value="Six-hairpin glycosidases"/>
    <property type="match status" value="1"/>
</dbReference>
<sequence length="536" mass="61630">MVTNSFRKAFFYFIITSTLWGCGETVTKKTYKSPDEEYGELFREVQLKAVFVDSKTFPDCVPKIKSEEILKKYEEQKNKKNFDLRKFVLENFTLPPTLVSGYVSNPDNSPEQHINELWAVLTRKPKDIGGTLVPLLKPYVVPGGRFGEVYYWDSYFTMLGLQVSGKDSLMSNTVLNLAQLIQDFGHIPNGNRSYYFSRSQPPFFASMVKLLSEMKGHEQKLIQYLPQIQREYQYWMAVENGGEDAQKQNEARKKGDNAYRKTVFLGKDDILNRYFDDKDSPRPEAYKEDVATANKTKRNKAEVYRDLRSGAESGWDFSSRWLRDGQNLATIHTTDILPVDLNALLYDLELTLAKIYQLKNEPEYAKSLQLLANKRKAIFDKYFWNENAGFYFDYDFVAEKQTEVYSLAAVYPLYFKMATPTQAQQVAKVLEKQFLQAGGLTTTLNNTGEQWDGPNGWAPLQYLAIVGLRNYGFNDLANKIKQNWVANNLRVYKNTGKLVEKYNVYDLSLKAGGGEYPVQDGFGWTNGILLKLLSEK</sequence>
<dbReference type="EC" id="3.2.1.28" evidence="3"/>
<evidence type="ECO:0000256" key="2">
    <source>
        <dbReference type="ARBA" id="ARBA00023295"/>
    </source>
</evidence>
<dbReference type="Pfam" id="PF01204">
    <property type="entry name" value="Trehalase"/>
    <property type="match status" value="1"/>
</dbReference>
<dbReference type="PANTHER" id="PTHR23403:SF1">
    <property type="entry name" value="TREHALASE"/>
    <property type="match status" value="1"/>
</dbReference>
<proteinExistence type="predicted"/>
<dbReference type="PROSITE" id="PS00927">
    <property type="entry name" value="TREHALASE_1"/>
    <property type="match status" value="1"/>
</dbReference>
<dbReference type="InterPro" id="IPR008928">
    <property type="entry name" value="6-hairpin_glycosidase_sf"/>
</dbReference>
<name>A0ABN8EUY2_9BACT</name>
<dbReference type="Gene3D" id="1.50.10.10">
    <property type="match status" value="1"/>
</dbReference>
<evidence type="ECO:0000256" key="1">
    <source>
        <dbReference type="ARBA" id="ARBA00022801"/>
    </source>
</evidence>
<gene>
    <name evidence="3" type="primary">treF</name>
    <name evidence="3" type="ORF">EMA8858_02985</name>
</gene>
<dbReference type="PRINTS" id="PR00744">
    <property type="entry name" value="GLHYDRLASE37"/>
</dbReference>
<protein>
    <submittedName>
        <fullName evidence="3">Cytoplasmic trehalase</fullName>
        <ecNumber evidence="3">3.2.1.28</ecNumber>
    </submittedName>
</protein>
<keyword evidence="1 3" id="KW-0378">Hydrolase</keyword>
<dbReference type="InterPro" id="IPR018232">
    <property type="entry name" value="Glyco_hydro_37_CS"/>
</dbReference>
<dbReference type="PANTHER" id="PTHR23403">
    <property type="entry name" value="TREHALASE"/>
    <property type="match status" value="1"/>
</dbReference>
<dbReference type="EMBL" id="CAKLPY010000002">
    <property type="protein sequence ID" value="CAH0996850.1"/>
    <property type="molecule type" value="Genomic_DNA"/>
</dbReference>
<evidence type="ECO:0000313" key="3">
    <source>
        <dbReference type="EMBL" id="CAH0996850.1"/>
    </source>
</evidence>
<evidence type="ECO:0000313" key="4">
    <source>
        <dbReference type="Proteomes" id="UP000837932"/>
    </source>
</evidence>
<organism evidence="3 4">
    <name type="scientific">Emticicia aquatica</name>
    <dbReference type="NCBI Taxonomy" id="1681835"/>
    <lineage>
        <taxon>Bacteria</taxon>
        <taxon>Pseudomonadati</taxon>
        <taxon>Bacteroidota</taxon>
        <taxon>Cytophagia</taxon>
        <taxon>Cytophagales</taxon>
        <taxon>Leadbetterellaceae</taxon>
        <taxon>Emticicia</taxon>
    </lineage>
</organism>
<keyword evidence="4" id="KW-1185">Reference proteome</keyword>
<dbReference type="PROSITE" id="PS00928">
    <property type="entry name" value="TREHALASE_2"/>
    <property type="match status" value="1"/>
</dbReference>
<dbReference type="RefSeq" id="WP_238807397.1">
    <property type="nucleotide sequence ID" value="NZ_CAKLPY010000002.1"/>
</dbReference>
<dbReference type="GO" id="GO:0004555">
    <property type="term" value="F:alpha,alpha-trehalase activity"/>
    <property type="evidence" value="ECO:0007669"/>
    <property type="project" value="UniProtKB-EC"/>
</dbReference>
<keyword evidence="2 3" id="KW-0326">Glycosidase</keyword>
<comment type="caution">
    <text evidence="3">The sequence shown here is derived from an EMBL/GenBank/DDBJ whole genome shotgun (WGS) entry which is preliminary data.</text>
</comment>
<dbReference type="NCBIfam" id="NF009773">
    <property type="entry name" value="PRK13270.1"/>
    <property type="match status" value="1"/>
</dbReference>
<dbReference type="InterPro" id="IPR001661">
    <property type="entry name" value="Glyco_hydro_37"/>
</dbReference>
<dbReference type="Proteomes" id="UP000837932">
    <property type="component" value="Unassembled WGS sequence"/>
</dbReference>
<accession>A0ABN8EUY2</accession>
<dbReference type="InterPro" id="IPR012341">
    <property type="entry name" value="6hp_glycosidase-like_sf"/>
</dbReference>
<reference evidence="3" key="1">
    <citation type="submission" date="2021-12" db="EMBL/GenBank/DDBJ databases">
        <authorList>
            <person name="Rodrigo-Torres L."/>
            <person name="Arahal R. D."/>
            <person name="Lucena T."/>
        </authorList>
    </citation>
    <scope>NUCLEOTIDE SEQUENCE</scope>
    <source>
        <strain evidence="3">CECT 8858</strain>
    </source>
</reference>